<dbReference type="HAMAP" id="MF_01487">
    <property type="entry name" value="RecD"/>
    <property type="match status" value="1"/>
</dbReference>
<evidence type="ECO:0000256" key="9">
    <source>
        <dbReference type="ARBA" id="ARBA00023204"/>
    </source>
</evidence>
<dbReference type="Pfam" id="PF13538">
    <property type="entry name" value="UvrD_C_2"/>
    <property type="match status" value="1"/>
</dbReference>
<dbReference type="GO" id="GO:0009338">
    <property type="term" value="C:exodeoxyribonuclease V complex"/>
    <property type="evidence" value="ECO:0007669"/>
    <property type="project" value="InterPro"/>
</dbReference>
<evidence type="ECO:0000256" key="4">
    <source>
        <dbReference type="ARBA" id="ARBA00022801"/>
    </source>
</evidence>
<dbReference type="STRING" id="1603606.DSOUD_2067"/>
<organism evidence="13 14">
    <name type="scientific">Desulfuromonas soudanensis</name>
    <dbReference type="NCBI Taxonomy" id="1603606"/>
    <lineage>
        <taxon>Bacteria</taxon>
        <taxon>Pseudomonadati</taxon>
        <taxon>Thermodesulfobacteriota</taxon>
        <taxon>Desulfuromonadia</taxon>
        <taxon>Desulfuromonadales</taxon>
        <taxon>Desulfuromonadaceae</taxon>
        <taxon>Desulfuromonas</taxon>
    </lineage>
</organism>
<evidence type="ECO:0000256" key="6">
    <source>
        <dbReference type="ARBA" id="ARBA00022839"/>
    </source>
</evidence>
<dbReference type="GO" id="GO:0006310">
    <property type="term" value="P:DNA recombination"/>
    <property type="evidence" value="ECO:0007669"/>
    <property type="project" value="InterPro"/>
</dbReference>
<dbReference type="Pfam" id="PF21185">
    <property type="entry name" value="RecD_N"/>
    <property type="match status" value="1"/>
</dbReference>
<accession>A0A0M4D1U0</accession>
<keyword evidence="8" id="KW-0238">DNA-binding</keyword>
<dbReference type="GO" id="GO:0005524">
    <property type="term" value="F:ATP binding"/>
    <property type="evidence" value="ECO:0007669"/>
    <property type="project" value="UniProtKB-KW"/>
</dbReference>
<dbReference type="AlphaFoldDB" id="A0A0M4D1U0"/>
<dbReference type="RefSeq" id="WP_082351195.1">
    <property type="nucleotide sequence ID" value="NZ_CP010802.1"/>
</dbReference>
<dbReference type="GO" id="GO:0003677">
    <property type="term" value="F:DNA binding"/>
    <property type="evidence" value="ECO:0007669"/>
    <property type="project" value="UniProtKB-KW"/>
</dbReference>
<proteinExistence type="inferred from homology"/>
<keyword evidence="9" id="KW-0234">DNA repair</keyword>
<keyword evidence="10" id="KW-0413">Isomerase</keyword>
<protein>
    <submittedName>
        <fullName evidence="13">DNA helicase/exodeoxyribonuclease V, alpha subunit</fullName>
    </submittedName>
</protein>
<dbReference type="InterPro" id="IPR027785">
    <property type="entry name" value="UvrD-like_helicase_C"/>
</dbReference>
<name>A0A0M4D1U0_9BACT</name>
<dbReference type="CDD" id="cd18809">
    <property type="entry name" value="SF1_C_RecD"/>
    <property type="match status" value="1"/>
</dbReference>
<evidence type="ECO:0000256" key="7">
    <source>
        <dbReference type="ARBA" id="ARBA00022840"/>
    </source>
</evidence>
<dbReference type="CDD" id="cd17933">
    <property type="entry name" value="DEXSc_RecD-like"/>
    <property type="match status" value="1"/>
</dbReference>
<dbReference type="KEGG" id="des:DSOUD_2067"/>
<keyword evidence="2" id="KW-0547">Nucleotide-binding</keyword>
<dbReference type="InterPro" id="IPR050534">
    <property type="entry name" value="Coronavir_polyprotein_1ab"/>
</dbReference>
<keyword evidence="3" id="KW-0227">DNA damage</keyword>
<evidence type="ECO:0000256" key="3">
    <source>
        <dbReference type="ARBA" id="ARBA00022763"/>
    </source>
</evidence>
<feature type="domain" description="RecBCD enzyme subunit RecD N-terminal" evidence="12">
    <location>
        <begin position="12"/>
        <end position="111"/>
    </location>
</feature>
<evidence type="ECO:0000313" key="14">
    <source>
        <dbReference type="Proteomes" id="UP000057158"/>
    </source>
</evidence>
<reference evidence="13 14" key="1">
    <citation type="submission" date="2015-07" db="EMBL/GenBank/DDBJ databases">
        <title>Isolation and Genomic Characterization of a Novel Halophilic Metal-Reducing Deltaproteobacterium from the Deep Subsurface.</title>
        <authorList>
            <person name="Badalamenti J.P."/>
            <person name="Summers Z.M."/>
            <person name="Gralnick J.A."/>
            <person name="Bond D.R."/>
        </authorList>
    </citation>
    <scope>NUCLEOTIDE SEQUENCE [LARGE SCALE GENOMIC DNA]</scope>
    <source>
        <strain evidence="13 14">WTL</strain>
    </source>
</reference>
<dbReference type="EMBL" id="CP010802">
    <property type="protein sequence ID" value="ALC16834.1"/>
    <property type="molecule type" value="Genomic_DNA"/>
</dbReference>
<sequence>MGENTRKTLESSGLFSALSLHFARFLRTLDPGGDDALFLAAALVSEQTSRGDICLNLDAVAGRPLTVGGEALPGFCAPELPEWTERLRSSTVVGSPGEFTPLVLDRRGRLYLYRYWDYQGRLAGELLSRGGRKSVVDEVLLGEGLTRLFGAGEKGIVDWQKVAALAAVLGNFAVISGGPGTGKTSTVVKILALLLEQADGAPLHLALAAPTGKAAARLQESIAAARQMLPVGEGVRRRIPDQVSTIHRLLGTIRGSSRFRHDRNNPLPCDLVVVDEASMVDLPLMVKLVEAIPKQARLILLGDRDQLASVEAGAVLADICAGGGRPRFSPEFVRRAAEIAGLTLPATSGTGGLEDTLVVLQKSYRFAADSGISALCRAVNAGDGPGALALCDDPAQSDLRFSPLPGASGMGAALAAEVVAGYGAMLRAATAEDAFAQLGRFMILTPLRRGPWGVAGLNATVEGILQRAGLIREGSRWTPGQPLMITSNDYRLGLFNGDLGLILPDPDSGGQLRAFFPRGAGVYRKIAPARLPEHQTAYAMTVHKSQGTEFDRVLLLLPGEEDGNLARELIYTGISRARRSVALWGGRELFAAAVARRTVRESGLSEALRGEAAQGEEEEVD</sequence>
<dbReference type="OrthoDB" id="9763659at2"/>
<dbReference type="InterPro" id="IPR006344">
    <property type="entry name" value="RecD"/>
</dbReference>
<evidence type="ECO:0000256" key="8">
    <source>
        <dbReference type="ARBA" id="ARBA00023125"/>
    </source>
</evidence>
<dbReference type="InterPro" id="IPR027417">
    <property type="entry name" value="P-loop_NTPase"/>
</dbReference>
<keyword evidence="5 13" id="KW-0347">Helicase</keyword>
<dbReference type="SUPFAM" id="SSF52540">
    <property type="entry name" value="P-loop containing nucleoside triphosphate hydrolases"/>
    <property type="match status" value="2"/>
</dbReference>
<dbReference type="GO" id="GO:0006302">
    <property type="term" value="P:double-strand break repair"/>
    <property type="evidence" value="ECO:0007669"/>
    <property type="project" value="InterPro"/>
</dbReference>
<gene>
    <name evidence="13" type="primary">recD</name>
    <name evidence="13" type="ORF">DSOUD_2067</name>
</gene>
<dbReference type="Gene3D" id="3.40.50.300">
    <property type="entry name" value="P-loop containing nucleotide triphosphate hydrolases"/>
    <property type="match status" value="3"/>
</dbReference>
<evidence type="ECO:0000313" key="13">
    <source>
        <dbReference type="EMBL" id="ALC16834.1"/>
    </source>
</evidence>
<feature type="domain" description="UvrD-like helicase C-terminal" evidence="11">
    <location>
        <begin position="537"/>
        <end position="583"/>
    </location>
</feature>
<keyword evidence="7" id="KW-0067">ATP-binding</keyword>
<dbReference type="GO" id="GO:0017116">
    <property type="term" value="F:single-stranded DNA helicase activity"/>
    <property type="evidence" value="ECO:0007669"/>
    <property type="project" value="TreeGrafter"/>
</dbReference>
<evidence type="ECO:0000259" key="11">
    <source>
        <dbReference type="Pfam" id="PF13538"/>
    </source>
</evidence>
<evidence type="ECO:0000256" key="10">
    <source>
        <dbReference type="ARBA" id="ARBA00023235"/>
    </source>
</evidence>
<dbReference type="NCBIfam" id="TIGR01447">
    <property type="entry name" value="recD"/>
    <property type="match status" value="1"/>
</dbReference>
<keyword evidence="6" id="KW-0269">Exonuclease</keyword>
<dbReference type="InterPro" id="IPR041851">
    <property type="entry name" value="RecD_N_sf"/>
</dbReference>
<dbReference type="Gene3D" id="1.10.10.1020">
    <property type="entry name" value="RecBCD complex, subunit RecD, N-terminal domain"/>
    <property type="match status" value="1"/>
</dbReference>
<evidence type="ECO:0000256" key="2">
    <source>
        <dbReference type="ARBA" id="ARBA00022741"/>
    </source>
</evidence>
<dbReference type="PANTHER" id="PTHR43788">
    <property type="entry name" value="DNA2/NAM7 HELICASE FAMILY MEMBER"/>
    <property type="match status" value="1"/>
</dbReference>
<dbReference type="Proteomes" id="UP000057158">
    <property type="component" value="Chromosome"/>
</dbReference>
<dbReference type="Pfam" id="PF13245">
    <property type="entry name" value="AAA_19"/>
    <property type="match status" value="1"/>
</dbReference>
<keyword evidence="1" id="KW-0540">Nuclease</keyword>
<evidence type="ECO:0000256" key="5">
    <source>
        <dbReference type="ARBA" id="ARBA00022806"/>
    </source>
</evidence>
<keyword evidence="14" id="KW-1185">Reference proteome</keyword>
<keyword evidence="4" id="KW-0378">Hydrolase</keyword>
<dbReference type="PANTHER" id="PTHR43788:SF6">
    <property type="entry name" value="DNA HELICASE B"/>
    <property type="match status" value="1"/>
</dbReference>
<dbReference type="GO" id="GO:0008854">
    <property type="term" value="F:exodeoxyribonuclease V activity"/>
    <property type="evidence" value="ECO:0007669"/>
    <property type="project" value="InterPro"/>
</dbReference>
<evidence type="ECO:0000256" key="1">
    <source>
        <dbReference type="ARBA" id="ARBA00022722"/>
    </source>
</evidence>
<dbReference type="InterPro" id="IPR049550">
    <property type="entry name" value="RecD_N"/>
</dbReference>
<dbReference type="PATRIC" id="fig|1603606.3.peg.2236"/>
<evidence type="ECO:0000259" key="12">
    <source>
        <dbReference type="Pfam" id="PF21185"/>
    </source>
</evidence>